<name>A0A0K1EGK3_CHOCO</name>
<proteinExistence type="predicted"/>
<feature type="transmembrane region" description="Helical" evidence="2">
    <location>
        <begin position="399"/>
        <end position="417"/>
    </location>
</feature>
<keyword evidence="2" id="KW-0812">Transmembrane</keyword>
<accession>A0A0K1EGK3</accession>
<feature type="chain" id="PRO_5005459414" evidence="3">
    <location>
        <begin position="26"/>
        <end position="429"/>
    </location>
</feature>
<evidence type="ECO:0000256" key="2">
    <source>
        <dbReference type="SAM" id="Phobius"/>
    </source>
</evidence>
<keyword evidence="2" id="KW-1133">Transmembrane helix</keyword>
<feature type="signal peptide" evidence="3">
    <location>
        <begin position="1"/>
        <end position="25"/>
    </location>
</feature>
<evidence type="ECO:0000313" key="5">
    <source>
        <dbReference type="Proteomes" id="UP000067626"/>
    </source>
</evidence>
<feature type="compositionally biased region" description="Low complexity" evidence="1">
    <location>
        <begin position="92"/>
        <end position="106"/>
    </location>
</feature>
<reference evidence="4 5" key="1">
    <citation type="submission" date="2015-07" db="EMBL/GenBank/DDBJ databases">
        <title>Genome analysis of myxobacterium Chondromyces crocatus Cm c5 reveals a high potential for natural compound synthesis and the genetic basis for the loss of fruiting body formation.</title>
        <authorList>
            <person name="Zaburannyi N."/>
            <person name="Bunk B."/>
            <person name="Maier J."/>
            <person name="Overmann J."/>
            <person name="Mueller R."/>
        </authorList>
    </citation>
    <scope>NUCLEOTIDE SEQUENCE [LARGE SCALE GENOMIC DNA]</scope>
    <source>
        <strain evidence="4 5">Cm c5</strain>
    </source>
</reference>
<organism evidence="4 5">
    <name type="scientific">Chondromyces crocatus</name>
    <dbReference type="NCBI Taxonomy" id="52"/>
    <lineage>
        <taxon>Bacteria</taxon>
        <taxon>Pseudomonadati</taxon>
        <taxon>Myxococcota</taxon>
        <taxon>Polyangia</taxon>
        <taxon>Polyangiales</taxon>
        <taxon>Polyangiaceae</taxon>
        <taxon>Chondromyces</taxon>
    </lineage>
</organism>
<keyword evidence="3" id="KW-0732">Signal</keyword>
<dbReference type="RefSeq" id="WP_082362642.1">
    <property type="nucleotide sequence ID" value="NZ_CP012159.1"/>
</dbReference>
<dbReference type="STRING" id="52.CMC5_041320"/>
<evidence type="ECO:0000256" key="1">
    <source>
        <dbReference type="SAM" id="MobiDB-lite"/>
    </source>
</evidence>
<gene>
    <name evidence="4" type="ORF">CMC5_041320</name>
</gene>
<sequence length="429" mass="41315">MLREMCAAAAAGLTLVLLTEGTAGAAPVRVIEGEQLLRGEHLFSELVVRPNGILRVARDGVNPGTLHIRAGRIVVEAGGSIDATSAGYPGADAADGAAPTGTASGGRRQATPGGPGSGGGSAGAGAAGVTLLCAPFGGVPGGSSYADPVSALWPGSAGGASFPLTTTGPSRGGHGGGFIRLEAAEIQIDGLVAARGGDGLNVLELGSGGGAGGAVEIIAVELSGGGVISVRGGRGGTGSSSHGGGGGGGVVVLRTQDPLQAVPAVELHGGESGPCSGAVGGQGVLFRDALEACLDVDGDGHGAMLCGGDDCDDGNPNISPDAADDRCDGVDDDCDGIPDQDLASDACPDDSRCEAGVCESLGGEGGGTDGGPSGSPAPERLELQGGCGIGSSAGFSRTMRSSGVAMTLSAIVVGALVHRRRIVRRTKVS</sequence>
<evidence type="ECO:0000313" key="4">
    <source>
        <dbReference type="EMBL" id="AKT39979.1"/>
    </source>
</evidence>
<protein>
    <submittedName>
        <fullName evidence="4">Uncharacterized protein</fullName>
    </submittedName>
</protein>
<dbReference type="KEGG" id="ccro:CMC5_041320"/>
<dbReference type="EMBL" id="CP012159">
    <property type="protein sequence ID" value="AKT39979.1"/>
    <property type="molecule type" value="Genomic_DNA"/>
</dbReference>
<keyword evidence="5" id="KW-1185">Reference proteome</keyword>
<dbReference type="AlphaFoldDB" id="A0A0K1EGK3"/>
<evidence type="ECO:0000256" key="3">
    <source>
        <dbReference type="SAM" id="SignalP"/>
    </source>
</evidence>
<dbReference type="OrthoDB" id="9855413at2"/>
<feature type="region of interest" description="Disordered" evidence="1">
    <location>
        <begin position="92"/>
        <end position="121"/>
    </location>
</feature>
<dbReference type="Proteomes" id="UP000067626">
    <property type="component" value="Chromosome"/>
</dbReference>
<keyword evidence="2" id="KW-0472">Membrane</keyword>